<name>A0A8H3AW59_9AGAM</name>
<evidence type="ECO:0000256" key="5">
    <source>
        <dbReference type="ARBA" id="ARBA00022729"/>
    </source>
</evidence>
<evidence type="ECO:0000256" key="8">
    <source>
        <dbReference type="ARBA" id="ARBA00023157"/>
    </source>
</evidence>
<keyword evidence="2" id="KW-0719">Serine esterase</keyword>
<evidence type="ECO:0000256" key="4">
    <source>
        <dbReference type="ARBA" id="ARBA00022723"/>
    </source>
</evidence>
<keyword evidence="6 10" id="KW-0378">Hydrolase</keyword>
<dbReference type="Pfam" id="PF07519">
    <property type="entry name" value="Tannase"/>
    <property type="match status" value="1"/>
</dbReference>
<accession>A0A8H3AW59</accession>
<dbReference type="PANTHER" id="PTHR33938">
    <property type="entry name" value="FERULOYL ESTERASE B-RELATED"/>
    <property type="match status" value="1"/>
</dbReference>
<dbReference type="Proteomes" id="UP000663846">
    <property type="component" value="Unassembled WGS sequence"/>
</dbReference>
<reference evidence="11" key="1">
    <citation type="submission" date="2021-01" db="EMBL/GenBank/DDBJ databases">
        <authorList>
            <person name="Kaushik A."/>
        </authorList>
    </citation>
    <scope>NUCLEOTIDE SEQUENCE</scope>
    <source>
        <strain evidence="11">AG1-1C</strain>
    </source>
</reference>
<evidence type="ECO:0000256" key="9">
    <source>
        <dbReference type="ARBA" id="ARBA00034075"/>
    </source>
</evidence>
<evidence type="ECO:0000256" key="1">
    <source>
        <dbReference type="ARBA" id="ARBA00006249"/>
    </source>
</evidence>
<comment type="caution">
    <text evidence="11">The sequence shown here is derived from an EMBL/GenBank/DDBJ whole genome shotgun (WGS) entry which is preliminary data.</text>
</comment>
<dbReference type="PANTHER" id="PTHR33938:SF15">
    <property type="entry name" value="FERULOYL ESTERASE B-RELATED"/>
    <property type="match status" value="1"/>
</dbReference>
<dbReference type="InterPro" id="IPR029058">
    <property type="entry name" value="AB_hydrolase_fold"/>
</dbReference>
<evidence type="ECO:0000313" key="11">
    <source>
        <dbReference type="EMBL" id="CAE6441971.1"/>
    </source>
</evidence>
<feature type="non-terminal residue" evidence="11">
    <location>
        <position position="1"/>
    </location>
</feature>
<comment type="catalytic activity">
    <reaction evidence="9">
        <text>feruloyl-polysaccharide + H2O = ferulate + polysaccharide.</text>
        <dbReference type="EC" id="3.1.1.73"/>
    </reaction>
</comment>
<protein>
    <recommendedName>
        <fullName evidence="10">Carboxylic ester hydrolase</fullName>
        <ecNumber evidence="10">3.1.1.-</ecNumber>
    </recommendedName>
</protein>
<dbReference type="InterPro" id="IPR011118">
    <property type="entry name" value="Tannase/feruloyl_esterase"/>
</dbReference>
<keyword evidence="4" id="KW-0479">Metal-binding</keyword>
<proteinExistence type="inferred from homology"/>
<dbReference type="GO" id="GO:0046872">
    <property type="term" value="F:metal ion binding"/>
    <property type="evidence" value="ECO:0007669"/>
    <property type="project" value="UniProtKB-KW"/>
</dbReference>
<comment type="similarity">
    <text evidence="1 10">Belongs to the tannase family.</text>
</comment>
<keyword evidence="5" id="KW-0732">Signal</keyword>
<dbReference type="GO" id="GO:0045493">
    <property type="term" value="P:xylan catabolic process"/>
    <property type="evidence" value="ECO:0007669"/>
    <property type="project" value="UniProtKB-KW"/>
</dbReference>
<evidence type="ECO:0000256" key="3">
    <source>
        <dbReference type="ARBA" id="ARBA00022651"/>
    </source>
</evidence>
<dbReference type="SUPFAM" id="SSF53474">
    <property type="entry name" value="alpha/beta-Hydrolases"/>
    <property type="match status" value="1"/>
</dbReference>
<keyword evidence="7" id="KW-0106">Calcium</keyword>
<dbReference type="EC" id="3.1.1.-" evidence="10"/>
<evidence type="ECO:0000256" key="7">
    <source>
        <dbReference type="ARBA" id="ARBA00022837"/>
    </source>
</evidence>
<dbReference type="EMBL" id="CAJMWS010000405">
    <property type="protein sequence ID" value="CAE6441971.1"/>
    <property type="molecule type" value="Genomic_DNA"/>
</dbReference>
<evidence type="ECO:0000256" key="10">
    <source>
        <dbReference type="RuleBase" id="RU361238"/>
    </source>
</evidence>
<keyword evidence="8" id="KW-1015">Disulfide bond</keyword>
<evidence type="ECO:0000256" key="2">
    <source>
        <dbReference type="ARBA" id="ARBA00022487"/>
    </source>
</evidence>
<evidence type="ECO:0000256" key="6">
    <source>
        <dbReference type="ARBA" id="ARBA00022801"/>
    </source>
</evidence>
<dbReference type="AlphaFoldDB" id="A0A8H3AW59"/>
<evidence type="ECO:0000313" key="12">
    <source>
        <dbReference type="Proteomes" id="UP000663846"/>
    </source>
</evidence>
<keyword evidence="3" id="KW-0624">Polysaccharide degradation</keyword>
<sequence>LLDSAPKLIPGLRTFIAQTYPAGTNFTSDEGSVPNLAEFCRFTAQYNTSSSSIQFEVWMPTAEHWNGRFAHVGNGVTSQKDSGSISYSYMGVPLTKYGFAVASTNAGHNGTGLDGTFAMNNPEAQFDFGYRAVHLSTIFSKIIVGEYYQQNASYNYWLGCSAGGKQGKLGMRAVQGFPEDFDGALTGAPAQFLSRQNGWNVHTGELNIEGYAPGETIPTSFFPLWAEEVTSQCDELDGVEDGIISNPHLCLPDTSTVVCGATNASAYINSTTCLTDGQQTTLQAIYKNWTSTETGELLFPAQQPGSESGWDHLIDGTVFQPGSDFFLYQVYNYTTVQPSLRVNATELERITAIGDETDPGLGNAVNPDLTPFFNRGGKLLAYHGTGDSNIPFVSSTLYYEKVRAFFNSSTAWRDNYRLFIIPGMGHCQGNSADGFGGSIQSDDSQGGNGQSMIFDADHDAILALMRWVENGTSPGSIIGAKYVNSNRTAGVEYSRVFCPYPQEGKYIRGDVNNATSYECQ</sequence>
<keyword evidence="3" id="KW-0119">Carbohydrate metabolism</keyword>
<organism evidence="11 12">
    <name type="scientific">Rhizoctonia solani</name>
    <dbReference type="NCBI Taxonomy" id="456999"/>
    <lineage>
        <taxon>Eukaryota</taxon>
        <taxon>Fungi</taxon>
        <taxon>Dikarya</taxon>
        <taxon>Basidiomycota</taxon>
        <taxon>Agaricomycotina</taxon>
        <taxon>Agaricomycetes</taxon>
        <taxon>Cantharellales</taxon>
        <taxon>Ceratobasidiaceae</taxon>
        <taxon>Rhizoctonia</taxon>
    </lineage>
</organism>
<gene>
    <name evidence="11" type="ORF">RDB_LOCUS131346</name>
</gene>
<dbReference type="GO" id="GO:0030600">
    <property type="term" value="F:feruloyl esterase activity"/>
    <property type="evidence" value="ECO:0007669"/>
    <property type="project" value="UniProtKB-EC"/>
</dbReference>
<keyword evidence="3" id="KW-0858">Xylan degradation</keyword>